<accession>A0A4V1IP96</accession>
<dbReference type="InterPro" id="IPR037925">
    <property type="entry name" value="FlgE/F/G-like"/>
</dbReference>
<dbReference type="PANTHER" id="PTHR30435">
    <property type="entry name" value="FLAGELLAR PROTEIN"/>
    <property type="match status" value="1"/>
</dbReference>
<name>A0A4V1IP96_9GAMM</name>
<dbReference type="EMBL" id="NDXW01000001">
    <property type="protein sequence ID" value="RDH46461.1"/>
    <property type="molecule type" value="Genomic_DNA"/>
</dbReference>
<evidence type="ECO:0000256" key="3">
    <source>
        <dbReference type="ARBA" id="ARBA00023143"/>
    </source>
</evidence>
<gene>
    <name evidence="6" type="ORF">B9G39_25050</name>
</gene>
<comment type="subcellular location">
    <subcellularLocation>
        <location evidence="1">Bacterial flagellum basal body</location>
    </subcellularLocation>
</comment>
<dbReference type="GO" id="GO:0009425">
    <property type="term" value="C:bacterial-type flagellum basal body"/>
    <property type="evidence" value="ECO:0007669"/>
    <property type="project" value="UniProtKB-SubCell"/>
</dbReference>
<dbReference type="AlphaFoldDB" id="A0A4V1IP96"/>
<dbReference type="Pfam" id="PF22692">
    <property type="entry name" value="LlgE_F_G_D1"/>
    <property type="match status" value="1"/>
</dbReference>
<dbReference type="SUPFAM" id="SSF117143">
    <property type="entry name" value="Flagellar hook protein flgE"/>
    <property type="match status" value="1"/>
</dbReference>
<organism evidence="6 7">
    <name type="scientific">Zooshikella ganghwensis</name>
    <dbReference type="NCBI Taxonomy" id="202772"/>
    <lineage>
        <taxon>Bacteria</taxon>
        <taxon>Pseudomonadati</taxon>
        <taxon>Pseudomonadota</taxon>
        <taxon>Gammaproteobacteria</taxon>
        <taxon>Oceanospirillales</taxon>
        <taxon>Zooshikellaceae</taxon>
        <taxon>Zooshikella</taxon>
    </lineage>
</organism>
<dbReference type="InterPro" id="IPR010930">
    <property type="entry name" value="Flg_bb/hook_C_dom"/>
</dbReference>
<comment type="similarity">
    <text evidence="2">Belongs to the flagella basal body rod proteins family.</text>
</comment>
<keyword evidence="7" id="KW-1185">Reference proteome</keyword>
<proteinExistence type="inferred from homology"/>
<feature type="domain" description="Flagellar hook protein FlgE/F/G-like D1" evidence="5">
    <location>
        <begin position="78"/>
        <end position="139"/>
    </location>
</feature>
<keyword evidence="3" id="KW-0975">Bacterial flagellum</keyword>
<evidence type="ECO:0000313" key="7">
    <source>
        <dbReference type="Proteomes" id="UP000257039"/>
    </source>
</evidence>
<dbReference type="Proteomes" id="UP000257039">
    <property type="component" value="Unassembled WGS sequence"/>
</dbReference>
<sequence>MSSYAKGLYMSDLMSVLNISASQDLQSLNNITHNLANTNTNAYKRWMNVNKGIASENTSSIDLSTGSLRRTNRYKDIALKGSGFFVVKHQGQTYLTRRGELEISKEGYLTLSSGERLQGQSGDILLEPKSFSVDQQGNIIQDNVVKDSIQVVSAELSGKQYLGNGLFLYENTTPIQQQDKDILQHHLESSNAVAMDEMVNLITLSRHYESVFQVANGYNSLLEKTISELGDF</sequence>
<evidence type="ECO:0000256" key="2">
    <source>
        <dbReference type="ARBA" id="ARBA00009677"/>
    </source>
</evidence>
<reference evidence="6 7" key="1">
    <citation type="submission" date="2017-04" db="EMBL/GenBank/DDBJ databases">
        <title>Draft genome sequence of Zooshikella ganghwensis VG4 isolated from Red Sea sediments.</title>
        <authorList>
            <person name="Rehman Z."/>
            <person name="Alam I."/>
            <person name="Kamau A."/>
            <person name="Bajic V."/>
            <person name="Leiknes T."/>
        </authorList>
    </citation>
    <scope>NUCLEOTIDE SEQUENCE [LARGE SCALE GENOMIC DNA]</scope>
    <source>
        <strain evidence="6 7">VG4</strain>
    </source>
</reference>
<dbReference type="GO" id="GO:0071978">
    <property type="term" value="P:bacterial-type flagellum-dependent swarming motility"/>
    <property type="evidence" value="ECO:0007669"/>
    <property type="project" value="TreeGrafter"/>
</dbReference>
<evidence type="ECO:0000259" key="5">
    <source>
        <dbReference type="Pfam" id="PF22692"/>
    </source>
</evidence>
<dbReference type="Pfam" id="PF06429">
    <property type="entry name" value="Flg_bbr_C"/>
    <property type="match status" value="1"/>
</dbReference>
<protein>
    <submittedName>
        <fullName evidence="6">Uncharacterized protein</fullName>
    </submittedName>
</protein>
<comment type="caution">
    <text evidence="6">The sequence shown here is derived from an EMBL/GenBank/DDBJ whole genome shotgun (WGS) entry which is preliminary data.</text>
</comment>
<feature type="domain" description="Flagellar basal-body/hook protein C-terminal" evidence="4">
    <location>
        <begin position="184"/>
        <end position="227"/>
    </location>
</feature>
<evidence type="ECO:0000259" key="4">
    <source>
        <dbReference type="Pfam" id="PF06429"/>
    </source>
</evidence>
<dbReference type="InterPro" id="IPR053967">
    <property type="entry name" value="LlgE_F_G-like_D1"/>
</dbReference>
<evidence type="ECO:0000256" key="1">
    <source>
        <dbReference type="ARBA" id="ARBA00004117"/>
    </source>
</evidence>
<dbReference type="PANTHER" id="PTHR30435:SF19">
    <property type="entry name" value="FLAGELLAR BASAL-BODY ROD PROTEIN FLGG"/>
    <property type="match status" value="1"/>
</dbReference>
<evidence type="ECO:0000313" key="6">
    <source>
        <dbReference type="EMBL" id="RDH46461.1"/>
    </source>
</evidence>